<evidence type="ECO:0000256" key="8">
    <source>
        <dbReference type="ARBA" id="ARBA00023316"/>
    </source>
</evidence>
<dbReference type="Gene3D" id="2.40.440.10">
    <property type="entry name" value="L,D-transpeptidase catalytic domain-like"/>
    <property type="match status" value="1"/>
</dbReference>
<keyword evidence="3" id="KW-0328">Glycosyltransferase</keyword>
<keyword evidence="6 9" id="KW-0133">Cell shape</keyword>
<dbReference type="CDD" id="cd16913">
    <property type="entry name" value="YkuD_like"/>
    <property type="match status" value="1"/>
</dbReference>
<feature type="active site" description="Nucleophile" evidence="9">
    <location>
        <position position="437"/>
    </location>
</feature>
<dbReference type="InterPro" id="IPR005490">
    <property type="entry name" value="LD_TPept_cat_dom"/>
</dbReference>
<keyword evidence="8 9" id="KW-0961">Cell wall biogenesis/degradation</keyword>
<dbReference type="EMBL" id="JBBPCC010000001">
    <property type="protein sequence ID" value="MEK8126320.1"/>
    <property type="molecule type" value="Genomic_DNA"/>
</dbReference>
<evidence type="ECO:0000256" key="9">
    <source>
        <dbReference type="PROSITE-ProRule" id="PRU01373"/>
    </source>
</evidence>
<keyword evidence="10" id="KW-0812">Transmembrane</keyword>
<keyword evidence="5" id="KW-0378">Hydrolase</keyword>
<feature type="transmembrane region" description="Helical" evidence="10">
    <location>
        <begin position="102"/>
        <end position="125"/>
    </location>
</feature>
<sequence length="495" mass="54090">MKKKDTDDQLQLFFKQDPQYLKKYVRQHPENKMAWYLLGREYEAQGKQGKALYCYGQAGEVYEAYEEQKISLPSFPEHVEKGNESTLSSSGQRHGGKRWKRWLFSFARTAILLLLGTLLLLAPGLSGSGSREYKQTQEPAAIPADVTTAQLQAGHVYYGVGPKTKQAIGQALQHMLLQERLLSFGILVRGMPLADSAWIEWLKKPEPLLSVEAKEDASQQQVSYHDAESCSCQPTDAGRAEGLVTGWMGQREQQAVLRSAVAAYMRRNGQPPTAASQLTADYPNNLLPGLTPYMNELFERDKTAMAAEMDAWNKAIAAGAAPAAAAAAVHQAVKPGQSPLPEGLVQPLEQPLEILIDKSAHRLALVSGTIVLRSYPVGLGADRTPEGAFEISEKVRNPNGKSNGDFGSRGMTLSDTNYAIHGTNKPSSIGKDQSLGCVRMRQADVEELFDMAPMGTKVTIGKGLLPSAASVSPVPLKLPVQGQDTNPNKVYRWLD</sequence>
<keyword evidence="4" id="KW-0808">Transferase</keyword>
<dbReference type="RefSeq" id="WP_341413379.1">
    <property type="nucleotide sequence ID" value="NZ_JBBPCC010000001.1"/>
</dbReference>
<keyword evidence="10" id="KW-1133">Transmembrane helix</keyword>
<evidence type="ECO:0000256" key="7">
    <source>
        <dbReference type="ARBA" id="ARBA00022984"/>
    </source>
</evidence>
<name>A0ABU9DBV2_9BACL</name>
<dbReference type="InterPro" id="IPR038063">
    <property type="entry name" value="Transpep_catalytic_dom"/>
</dbReference>
<gene>
    <name evidence="12" type="ORF">WMW72_00165</name>
</gene>
<accession>A0ABU9DBV2</accession>
<evidence type="ECO:0000256" key="10">
    <source>
        <dbReference type="SAM" id="Phobius"/>
    </source>
</evidence>
<feature type="active site" description="Proton donor/acceptor" evidence="9">
    <location>
        <position position="421"/>
    </location>
</feature>
<evidence type="ECO:0000256" key="1">
    <source>
        <dbReference type="ARBA" id="ARBA00004752"/>
    </source>
</evidence>
<proteinExistence type="inferred from homology"/>
<evidence type="ECO:0000259" key="11">
    <source>
        <dbReference type="PROSITE" id="PS52029"/>
    </source>
</evidence>
<evidence type="ECO:0000256" key="2">
    <source>
        <dbReference type="ARBA" id="ARBA00005992"/>
    </source>
</evidence>
<dbReference type="PROSITE" id="PS52029">
    <property type="entry name" value="LD_TPASE"/>
    <property type="match status" value="1"/>
</dbReference>
<protein>
    <submittedName>
        <fullName evidence="12">L,D-transpeptidase family protein</fullName>
    </submittedName>
</protein>
<comment type="caution">
    <text evidence="12">The sequence shown here is derived from an EMBL/GenBank/DDBJ whole genome shotgun (WGS) entry which is preliminary data.</text>
</comment>
<dbReference type="InterPro" id="IPR050979">
    <property type="entry name" value="LD-transpeptidase"/>
</dbReference>
<dbReference type="Pfam" id="PF03734">
    <property type="entry name" value="YkuD"/>
    <property type="match status" value="1"/>
</dbReference>
<evidence type="ECO:0000313" key="13">
    <source>
        <dbReference type="Proteomes" id="UP001469365"/>
    </source>
</evidence>
<keyword evidence="7 9" id="KW-0573">Peptidoglycan synthesis</keyword>
<dbReference type="PANTHER" id="PTHR30582:SF24">
    <property type="entry name" value="L,D-TRANSPEPTIDASE ERFK_SRFK-RELATED"/>
    <property type="match status" value="1"/>
</dbReference>
<evidence type="ECO:0000256" key="3">
    <source>
        <dbReference type="ARBA" id="ARBA00022676"/>
    </source>
</evidence>
<evidence type="ECO:0000256" key="4">
    <source>
        <dbReference type="ARBA" id="ARBA00022679"/>
    </source>
</evidence>
<feature type="domain" description="L,D-TPase catalytic" evidence="11">
    <location>
        <begin position="352"/>
        <end position="461"/>
    </location>
</feature>
<comment type="similarity">
    <text evidence="2">Belongs to the YkuD family.</text>
</comment>
<comment type="pathway">
    <text evidence="1 9">Cell wall biogenesis; peptidoglycan biosynthesis.</text>
</comment>
<dbReference type="Gene3D" id="1.25.40.10">
    <property type="entry name" value="Tetratricopeptide repeat domain"/>
    <property type="match status" value="1"/>
</dbReference>
<evidence type="ECO:0000313" key="12">
    <source>
        <dbReference type="EMBL" id="MEK8126320.1"/>
    </source>
</evidence>
<dbReference type="PANTHER" id="PTHR30582">
    <property type="entry name" value="L,D-TRANSPEPTIDASE"/>
    <property type="match status" value="1"/>
</dbReference>
<evidence type="ECO:0000256" key="6">
    <source>
        <dbReference type="ARBA" id="ARBA00022960"/>
    </source>
</evidence>
<dbReference type="Proteomes" id="UP001469365">
    <property type="component" value="Unassembled WGS sequence"/>
</dbReference>
<evidence type="ECO:0000256" key="5">
    <source>
        <dbReference type="ARBA" id="ARBA00022801"/>
    </source>
</evidence>
<reference evidence="12 13" key="1">
    <citation type="submission" date="2024-04" db="EMBL/GenBank/DDBJ databases">
        <title>draft genome sequnece of Paenibacillus filicis.</title>
        <authorList>
            <person name="Kim D.-U."/>
        </authorList>
    </citation>
    <scope>NUCLEOTIDE SEQUENCE [LARGE SCALE GENOMIC DNA]</scope>
    <source>
        <strain evidence="12 13">KACC14197</strain>
    </source>
</reference>
<dbReference type="InterPro" id="IPR011990">
    <property type="entry name" value="TPR-like_helical_dom_sf"/>
</dbReference>
<dbReference type="SUPFAM" id="SSF48452">
    <property type="entry name" value="TPR-like"/>
    <property type="match status" value="1"/>
</dbReference>
<dbReference type="SUPFAM" id="SSF141523">
    <property type="entry name" value="L,D-transpeptidase catalytic domain-like"/>
    <property type="match status" value="1"/>
</dbReference>
<organism evidence="12 13">
    <name type="scientific">Paenibacillus filicis</name>
    <dbReference type="NCBI Taxonomy" id="669464"/>
    <lineage>
        <taxon>Bacteria</taxon>
        <taxon>Bacillati</taxon>
        <taxon>Bacillota</taxon>
        <taxon>Bacilli</taxon>
        <taxon>Bacillales</taxon>
        <taxon>Paenibacillaceae</taxon>
        <taxon>Paenibacillus</taxon>
    </lineage>
</organism>
<keyword evidence="10" id="KW-0472">Membrane</keyword>
<keyword evidence="13" id="KW-1185">Reference proteome</keyword>